<dbReference type="Proteomes" id="UP000288805">
    <property type="component" value="Unassembled WGS sequence"/>
</dbReference>
<organism evidence="2 3">
    <name type="scientific">Vitis vinifera</name>
    <name type="common">Grape</name>
    <dbReference type="NCBI Taxonomy" id="29760"/>
    <lineage>
        <taxon>Eukaryota</taxon>
        <taxon>Viridiplantae</taxon>
        <taxon>Streptophyta</taxon>
        <taxon>Embryophyta</taxon>
        <taxon>Tracheophyta</taxon>
        <taxon>Spermatophyta</taxon>
        <taxon>Magnoliopsida</taxon>
        <taxon>eudicotyledons</taxon>
        <taxon>Gunneridae</taxon>
        <taxon>Pentapetalae</taxon>
        <taxon>rosids</taxon>
        <taxon>Vitales</taxon>
        <taxon>Vitaceae</taxon>
        <taxon>Viteae</taxon>
        <taxon>Vitis</taxon>
    </lineage>
</organism>
<evidence type="ECO:0000313" key="2">
    <source>
        <dbReference type="EMBL" id="RVX03829.1"/>
    </source>
</evidence>
<dbReference type="PANTHER" id="PTHR34659:SF1">
    <property type="entry name" value="PROTEIN EGT2"/>
    <property type="match status" value="1"/>
</dbReference>
<dbReference type="PANTHER" id="PTHR34659">
    <property type="entry name" value="BNAA05G11610D PROTEIN"/>
    <property type="match status" value="1"/>
</dbReference>
<reference evidence="2 3" key="1">
    <citation type="journal article" date="2018" name="PLoS Genet.">
        <title>Population sequencing reveals clonal diversity and ancestral inbreeding in the grapevine cultivar Chardonnay.</title>
        <authorList>
            <person name="Roach M.J."/>
            <person name="Johnson D.L."/>
            <person name="Bohlmann J."/>
            <person name="van Vuuren H.J."/>
            <person name="Jones S.J."/>
            <person name="Pretorius I.S."/>
            <person name="Schmidt S.A."/>
            <person name="Borneman A.R."/>
        </authorList>
    </citation>
    <scope>NUCLEOTIDE SEQUENCE [LARGE SCALE GENOMIC DNA]</scope>
    <source>
        <strain evidence="3">cv. Chardonnay</strain>
        <tissue evidence="2">Leaf</tissue>
    </source>
</reference>
<proteinExistence type="predicted"/>
<protein>
    <submittedName>
        <fullName evidence="2">Uncharacterized protein</fullName>
    </submittedName>
</protein>
<accession>A0A438J4E0</accession>
<feature type="compositionally biased region" description="Polar residues" evidence="1">
    <location>
        <begin position="567"/>
        <end position="592"/>
    </location>
</feature>
<evidence type="ECO:0000256" key="1">
    <source>
        <dbReference type="SAM" id="MobiDB-lite"/>
    </source>
</evidence>
<evidence type="ECO:0000313" key="3">
    <source>
        <dbReference type="Proteomes" id="UP000288805"/>
    </source>
</evidence>
<dbReference type="EMBL" id="QGNW01000063">
    <property type="protein sequence ID" value="RVX03829.1"/>
    <property type="molecule type" value="Genomic_DNA"/>
</dbReference>
<dbReference type="AlphaFoldDB" id="A0A438J4E0"/>
<feature type="compositionally biased region" description="Polar residues" evidence="1">
    <location>
        <begin position="1187"/>
        <end position="1201"/>
    </location>
</feature>
<sequence>MSAMDLKFKGIAWVGNIYQKFEAICQEVDNIVSQDPVKYVENHVQTGCESMKKFCSDVVQELLPSSVDPVEHEDEAVPLKQNDENRTYIKSLTGIEENLVDIDFKELSVGLDAFGPMEKVWADGLSFSGLHLVVDELMPELSMNSIEGEEFSLSLGENGDVPINENPDVDVEENFKKEKPSSHQVLGLNSCGEKDLCEPSLSSEYVDENHENAQDPVKHVENQVQTGGESMKKFCSDVVQELLTPSVDPVEHEAEAVPLKQNDENRTYIKSLTGIEENLVDTDAKELPVDLDAIGPMENAWADGLSFSELHLIVELMPELSMNSIEGEEFSLSLVENGDVPKYENPDVGVEENFKKEKPFSHQVLGLKSCGEKDLYEPSFSSESVDKNHENTQVILSEVSPVCLVHGEGLKSHEELGSNCAVETEFVSDYLNAPLSSELACSVESCEDKASACSVYGERFRSLQKIGTTSDNPANETKCISDHLSMVWSSGLASSVESCEIKTPTCSVHGEEFQSLQNVGKICSNSADETESISDHLSTLRSSELASSVESCEKKTPGCSVHGEGFQSPQKLGTTCSNSADETDSASDPSNPLLSAEQVLSVETCGNKALVCSAHCEGFQSPQKFGTTCIKSADETDCASDPLNPLLSAEQVLLVETCENKAPACSVHGEGFQLPQKLGTSCSNSADETDCASDPSNPPLYAEQVLLVETCEIKTPACSVHGEGFQSPQKLGTSCSNSADETDCASDPLNPLLSAEQVLPVETCENKAPACSVHCEGFQPLEKLGTSCSNSADETDSASDPLNPLLSTEQVLPVETYENKAPACSVHGEGFQSPEKLGKTCSDSADETGCASDPLNPLPSAEQVLSVETCENKAATLSVHDGGFQSSKKLGTTCSDSEDETDCVSDRLSTLLSSEHSSESKIANMELVYSSNSLATEAYDLSKLSPANFLIKEEKICNPVGDALCVPDVPSNLPSFNSVPIAPYLNGSAETGHASLCGVESNGLDTSKINDTAPQSGSTGNKCDQSWESTQLEAFISFQLGILAVAAVLIVKHIPLCDTGITVTVAIAALQPSSPNKKWEFDLGEDMVLKVKVEISLCRAGKVVAGQSGDSGDDISGMDTIELFDKVGPEDECVFVDNKELYAVSRRLRELRSYRKRIQDAFTSKKRRAKEYEQLAIWYGDVDGGSSQNTQNLLPPSTTEQVHIKKPPTHDSCDSEWELL</sequence>
<comment type="caution">
    <text evidence="2">The sequence shown here is derived from an EMBL/GenBank/DDBJ whole genome shotgun (WGS) entry which is preliminary data.</text>
</comment>
<feature type="region of interest" description="Disordered" evidence="1">
    <location>
        <begin position="563"/>
        <end position="592"/>
    </location>
</feature>
<dbReference type="InterPro" id="IPR053273">
    <property type="entry name" value="CST_Regulator"/>
</dbReference>
<name>A0A438J4E0_VITVI</name>
<feature type="region of interest" description="Disordered" evidence="1">
    <location>
        <begin position="1187"/>
        <end position="1214"/>
    </location>
</feature>
<gene>
    <name evidence="2" type="ORF">CK203_021641</name>
</gene>